<feature type="transmembrane region" description="Helical" evidence="6">
    <location>
        <begin position="246"/>
        <end position="265"/>
    </location>
</feature>
<dbReference type="Pfam" id="PF03600">
    <property type="entry name" value="CitMHS"/>
    <property type="match status" value="1"/>
</dbReference>
<comment type="caution">
    <text evidence="8">The sequence shown here is derived from an EMBL/GenBank/DDBJ whole genome shotgun (WGS) entry which is preliminary data.</text>
</comment>
<dbReference type="GO" id="GO:0016020">
    <property type="term" value="C:membrane"/>
    <property type="evidence" value="ECO:0007669"/>
    <property type="project" value="UniProtKB-SubCell"/>
</dbReference>
<comment type="subcellular location">
    <subcellularLocation>
        <location evidence="1">Membrane</location>
        <topology evidence="1">Multi-pass membrane protein</topology>
    </subcellularLocation>
</comment>
<gene>
    <name evidence="8" type="ORF">GEV33_013350</name>
</gene>
<organism evidence="8 9">
    <name type="scientific">Tenebrio molitor</name>
    <name type="common">Yellow mealworm beetle</name>
    <dbReference type="NCBI Taxonomy" id="7067"/>
    <lineage>
        <taxon>Eukaryota</taxon>
        <taxon>Metazoa</taxon>
        <taxon>Ecdysozoa</taxon>
        <taxon>Arthropoda</taxon>
        <taxon>Hexapoda</taxon>
        <taxon>Insecta</taxon>
        <taxon>Pterygota</taxon>
        <taxon>Neoptera</taxon>
        <taxon>Endopterygota</taxon>
        <taxon>Coleoptera</taxon>
        <taxon>Polyphaga</taxon>
        <taxon>Cucujiformia</taxon>
        <taxon>Tenebrionidae</taxon>
        <taxon>Tenebrio</taxon>
    </lineage>
</organism>
<protein>
    <recommendedName>
        <fullName evidence="7">Citrate transporter-like domain-containing protein</fullName>
    </recommendedName>
</protein>
<keyword evidence="2" id="KW-0813">Transport</keyword>
<evidence type="ECO:0000256" key="5">
    <source>
        <dbReference type="ARBA" id="ARBA00023136"/>
    </source>
</evidence>
<name>A0A8J6H7T5_TENMO</name>
<feature type="transmembrane region" description="Helical" evidence="6">
    <location>
        <begin position="398"/>
        <end position="418"/>
    </location>
</feature>
<dbReference type="EMBL" id="JABDTM020028140">
    <property type="protein sequence ID" value="KAH0809441.1"/>
    <property type="molecule type" value="Genomic_DNA"/>
</dbReference>
<dbReference type="PANTHER" id="PTHR43568:SF1">
    <property type="entry name" value="P PROTEIN"/>
    <property type="match status" value="1"/>
</dbReference>
<evidence type="ECO:0000256" key="2">
    <source>
        <dbReference type="ARBA" id="ARBA00022448"/>
    </source>
</evidence>
<keyword evidence="3 6" id="KW-0812">Transmembrane</keyword>
<feature type="transmembrane region" description="Helical" evidence="6">
    <location>
        <begin position="222"/>
        <end position="240"/>
    </location>
</feature>
<feature type="transmembrane region" description="Helical" evidence="6">
    <location>
        <begin position="272"/>
        <end position="295"/>
    </location>
</feature>
<reference evidence="8" key="2">
    <citation type="submission" date="2021-08" db="EMBL/GenBank/DDBJ databases">
        <authorList>
            <person name="Eriksson T."/>
        </authorList>
    </citation>
    <scope>NUCLEOTIDE SEQUENCE</scope>
    <source>
        <strain evidence="8">Stoneville</strain>
        <tissue evidence="8">Whole head</tissue>
    </source>
</reference>
<dbReference type="InterPro" id="IPR051475">
    <property type="entry name" value="Diverse_Ion_Transporter"/>
</dbReference>
<feature type="transmembrane region" description="Helical" evidence="6">
    <location>
        <begin position="535"/>
        <end position="550"/>
    </location>
</feature>
<keyword evidence="5 6" id="KW-0472">Membrane</keyword>
<feature type="transmembrane region" description="Helical" evidence="6">
    <location>
        <begin position="315"/>
        <end position="337"/>
    </location>
</feature>
<feature type="transmembrane region" description="Helical" evidence="6">
    <location>
        <begin position="511"/>
        <end position="529"/>
    </location>
</feature>
<dbReference type="CDD" id="cd01116">
    <property type="entry name" value="P_permease"/>
    <property type="match status" value="1"/>
</dbReference>
<dbReference type="PANTHER" id="PTHR43568">
    <property type="entry name" value="P PROTEIN"/>
    <property type="match status" value="1"/>
</dbReference>
<reference evidence="8" key="1">
    <citation type="journal article" date="2020" name="J Insects Food Feed">
        <title>The yellow mealworm (Tenebrio molitor) genome: a resource for the emerging insects as food and feed industry.</title>
        <authorList>
            <person name="Eriksson T."/>
            <person name="Andere A."/>
            <person name="Kelstrup H."/>
            <person name="Emery V."/>
            <person name="Picard C."/>
        </authorList>
    </citation>
    <scope>NUCLEOTIDE SEQUENCE</scope>
    <source>
        <strain evidence="8">Stoneville</strain>
        <tissue evidence="8">Whole head</tissue>
    </source>
</reference>
<keyword evidence="9" id="KW-1185">Reference proteome</keyword>
<feature type="transmembrane region" description="Helical" evidence="6">
    <location>
        <begin position="562"/>
        <end position="586"/>
    </location>
</feature>
<feature type="domain" description="Citrate transporter-like" evidence="7">
    <location>
        <begin position="235"/>
        <end position="660"/>
    </location>
</feature>
<accession>A0A8J6H7T5</accession>
<evidence type="ECO:0000256" key="4">
    <source>
        <dbReference type="ARBA" id="ARBA00022989"/>
    </source>
</evidence>
<evidence type="ECO:0000256" key="3">
    <source>
        <dbReference type="ARBA" id="ARBA00022692"/>
    </source>
</evidence>
<feature type="transmembrane region" description="Helical" evidence="6">
    <location>
        <begin position="358"/>
        <end position="378"/>
    </location>
</feature>
<evidence type="ECO:0000259" key="7">
    <source>
        <dbReference type="Pfam" id="PF03600"/>
    </source>
</evidence>
<proteinExistence type="predicted"/>
<dbReference type="GO" id="GO:0055085">
    <property type="term" value="P:transmembrane transport"/>
    <property type="evidence" value="ECO:0007669"/>
    <property type="project" value="InterPro"/>
</dbReference>
<dbReference type="Proteomes" id="UP000719412">
    <property type="component" value="Unassembled WGS sequence"/>
</dbReference>
<keyword evidence="4 6" id="KW-1133">Transmembrane helix</keyword>
<sequence length="696" mass="77473">MSSPTRNTTKNMMPCVPCDSANISHTDIEDSLKVFLSTDVEIEEKGCNWRNVANIFKIGSLVVVWIICSCALMTNNVQVQHMHQLSISSGQTKSFLILEELTNNKIKITIEGALLPSCYENMSVNWMYIWVQLVVMKKPVTKFQPSNIRLIQNISEVWEVALVPEKLIGVVPEVTHEKTFHLNSIKVGDYNYSLLEVKFSTNMQANFPLSVGYNLQPINTDFGIIYAGLVLVGLYILIIFELVHRTLAAMVASTMSVAILAALNARPTMAEIISWIDVETLLLLFSMMTLVTIFSETGIFDYMSVFAYKITGGKIWPLINILCVITAIFSCFLDNVTTTLLITPVTIKLCEVMKLNPVPVLMYMLIFANIGGAITPIGDPPNVIIASNVDVIQSGINFGTFTLHMGVGSIIAFVVVYAQLRYIHRDLKLFKYNEPTAVQELRREIEVWKRAAASLGSYSKDEDTVKESLLRRSFTLLGQLKLKVNHTSAPEELYITNLKDLQQQYPIKDKVLLIKSGITLSLVICVFFLHSIPAMSWTALLGALLLLLLYDKEDIEGILGRVEWSTLLFFASLFILMEALSRLGLIDWVGKQTQGIIMSVDHGSRLTVAIVLILWVSGVASAFVDNLPLTTMMIRIATSLADNRELDLPLQPLIWALSFGACFGGNGSLFGSSSNIVCAGVAEQHGYRFTFLEFTK</sequence>
<dbReference type="AlphaFoldDB" id="A0A8J6H7T5"/>
<feature type="transmembrane region" description="Helical" evidence="6">
    <location>
        <begin position="606"/>
        <end position="624"/>
    </location>
</feature>
<evidence type="ECO:0000256" key="6">
    <source>
        <dbReference type="SAM" id="Phobius"/>
    </source>
</evidence>
<evidence type="ECO:0000256" key="1">
    <source>
        <dbReference type="ARBA" id="ARBA00004141"/>
    </source>
</evidence>
<evidence type="ECO:0000313" key="9">
    <source>
        <dbReference type="Proteomes" id="UP000719412"/>
    </source>
</evidence>
<dbReference type="InterPro" id="IPR004680">
    <property type="entry name" value="Cit_transptr-like_dom"/>
</dbReference>
<evidence type="ECO:0000313" key="8">
    <source>
        <dbReference type="EMBL" id="KAH0809441.1"/>
    </source>
</evidence>